<dbReference type="Pfam" id="PF07366">
    <property type="entry name" value="SnoaL"/>
    <property type="match status" value="1"/>
</dbReference>
<dbReference type="Gene3D" id="3.10.450.50">
    <property type="match status" value="1"/>
</dbReference>
<evidence type="ECO:0000313" key="1">
    <source>
        <dbReference type="EMBL" id="MFC0566903.1"/>
    </source>
</evidence>
<dbReference type="InterPro" id="IPR032710">
    <property type="entry name" value="NTF2-like_dom_sf"/>
</dbReference>
<comment type="caution">
    <text evidence="1">The sequence shown here is derived from an EMBL/GenBank/DDBJ whole genome shotgun (WGS) entry which is preliminary data.</text>
</comment>
<dbReference type="RefSeq" id="WP_377341979.1">
    <property type="nucleotide sequence ID" value="NZ_JBHLUE010000019.1"/>
</dbReference>
<dbReference type="SUPFAM" id="SSF54427">
    <property type="entry name" value="NTF2-like"/>
    <property type="match status" value="1"/>
</dbReference>
<evidence type="ECO:0000313" key="2">
    <source>
        <dbReference type="Proteomes" id="UP001589894"/>
    </source>
</evidence>
<keyword evidence="2" id="KW-1185">Reference proteome</keyword>
<dbReference type="InterPro" id="IPR009959">
    <property type="entry name" value="Cyclase_SnoaL-like"/>
</dbReference>
<accession>A0ABV6P3P7</accession>
<dbReference type="EMBL" id="JBHLUE010000019">
    <property type="protein sequence ID" value="MFC0566903.1"/>
    <property type="molecule type" value="Genomic_DNA"/>
</dbReference>
<protein>
    <submittedName>
        <fullName evidence="1">Ester cyclase</fullName>
    </submittedName>
</protein>
<dbReference type="PANTHER" id="PTHR38436">
    <property type="entry name" value="POLYKETIDE CYCLASE SNOAL-LIKE DOMAIN"/>
    <property type="match status" value="1"/>
</dbReference>
<dbReference type="PANTHER" id="PTHR38436:SF1">
    <property type="entry name" value="ESTER CYCLASE"/>
    <property type="match status" value="1"/>
</dbReference>
<name>A0ABV6P3P7_9ACTN</name>
<reference evidence="1 2" key="1">
    <citation type="submission" date="2024-09" db="EMBL/GenBank/DDBJ databases">
        <authorList>
            <person name="Sun Q."/>
            <person name="Mori K."/>
        </authorList>
    </citation>
    <scope>NUCLEOTIDE SEQUENCE [LARGE SCALE GENOMIC DNA]</scope>
    <source>
        <strain evidence="1 2">TBRC 2205</strain>
    </source>
</reference>
<dbReference type="Proteomes" id="UP001589894">
    <property type="component" value="Unassembled WGS sequence"/>
</dbReference>
<proteinExistence type="predicted"/>
<sequence>MTSETTSPAANIELLRAAFAAFNAGDADACMAFTARDMIINLAELPEPQQGQQTWREGFEMMRQAFPDLHAHIEDIVAADDRVALRLRFRGTHSGEFLGIPPTGNPIEYVSHEFYRVADGLIAEEWICSDMATLLRQLG</sequence>
<gene>
    <name evidence="1" type="ORF">ACFFHU_22530</name>
</gene>
<organism evidence="1 2">
    <name type="scientific">Plantactinospora siamensis</name>
    <dbReference type="NCBI Taxonomy" id="555372"/>
    <lineage>
        <taxon>Bacteria</taxon>
        <taxon>Bacillati</taxon>
        <taxon>Actinomycetota</taxon>
        <taxon>Actinomycetes</taxon>
        <taxon>Micromonosporales</taxon>
        <taxon>Micromonosporaceae</taxon>
        <taxon>Plantactinospora</taxon>
    </lineage>
</organism>